<evidence type="ECO:0000313" key="2">
    <source>
        <dbReference type="EMBL" id="AJA37955.1"/>
    </source>
</evidence>
<sequence>MPKARKQRSRRPKNQRPSTPWGFHRCKRFFCSQHRRPHVPRSGSQTASRSRDTGVHHGHSPWD</sequence>
<feature type="compositionally biased region" description="Basic residues" evidence="1">
    <location>
        <begin position="1"/>
        <end position="14"/>
    </location>
</feature>
<organism evidence="2">
    <name type="scientific">Simian T-lymphotropic virus 3</name>
    <dbReference type="NCBI Taxonomy" id="39101"/>
    <lineage>
        <taxon>Viruses</taxon>
        <taxon>Riboviria</taxon>
        <taxon>Pararnavirae</taxon>
        <taxon>Artverviricota</taxon>
        <taxon>Revtraviricetes</taxon>
        <taxon>Ortervirales</taxon>
        <taxon>Retroviridae</taxon>
        <taxon>Orthoretrovirinae</taxon>
        <taxon>Deltaretrovirus</taxon>
        <taxon>Deltaretrovirus priTlym3</taxon>
        <taxon>Primate T-lymphotropic virus 3</taxon>
    </lineage>
</organism>
<reference evidence="2" key="1">
    <citation type="journal article" date="2015" name="J. Virol.">
        <title>Discovery and characterization of auxiliary proteins encoded by type 3 simian T-cell lymphotropic viruses.</title>
        <authorList>
            <person name="Turpin J."/>
            <person name="Journo C."/>
            <person name="Ko N.L."/>
            <person name="Sinet F."/>
            <person name="Carpentier A."/>
            <person name="Galioot A."/>
            <person name="Edwards D."/>
            <person name="Vandamme A.M."/>
            <person name="Gazzolo L."/>
            <person name="Duc Dodon M."/>
            <person name="Gessain A."/>
            <person name="Kashanchi F."/>
            <person name="Balansard I."/>
            <person name="Lacoste R."/>
            <person name="Mahieux R."/>
        </authorList>
    </citation>
    <scope>NUCLEOTIDE SEQUENCE</scope>
    <source>
        <strain evidence="2">PH969</strain>
    </source>
</reference>
<proteinExistence type="evidence at transcript level"/>
<feature type="compositionally biased region" description="Basic and acidic residues" evidence="1">
    <location>
        <begin position="49"/>
        <end position="63"/>
    </location>
</feature>
<feature type="region of interest" description="Disordered" evidence="1">
    <location>
        <begin position="1"/>
        <end position="63"/>
    </location>
</feature>
<name>A0A0A7RQ12_9DELA</name>
<evidence type="ECO:0000256" key="1">
    <source>
        <dbReference type="SAM" id="MobiDB-lite"/>
    </source>
</evidence>
<dbReference type="EMBL" id="KP187850">
    <property type="protein sequence ID" value="AJA37955.1"/>
    <property type="molecule type" value="mRNA"/>
</dbReference>
<protein>
    <submittedName>
        <fullName evidence="2">p8</fullName>
    </submittedName>
</protein>
<accession>A0A0A7RQ12</accession>
<feature type="compositionally biased region" description="Basic residues" evidence="1">
    <location>
        <begin position="24"/>
        <end position="39"/>
    </location>
</feature>